<dbReference type="Gene3D" id="2.130.10.30">
    <property type="entry name" value="Regulator of chromosome condensation 1/beta-lactamase-inhibitor protein II"/>
    <property type="match status" value="2"/>
</dbReference>
<accession>S7QBQ5</accession>
<dbReference type="PROSITE" id="PS50012">
    <property type="entry name" value="RCC1_3"/>
    <property type="match status" value="4"/>
</dbReference>
<evidence type="ECO:0008006" key="5">
    <source>
        <dbReference type="Google" id="ProtNLM"/>
    </source>
</evidence>
<dbReference type="RefSeq" id="XP_007865459.1">
    <property type="nucleotide sequence ID" value="XM_007867268.1"/>
</dbReference>
<dbReference type="PROSITE" id="PS00626">
    <property type="entry name" value="RCC1_2"/>
    <property type="match status" value="1"/>
</dbReference>
<dbReference type="eggNOG" id="KOG1427">
    <property type="taxonomic scope" value="Eukaryota"/>
</dbReference>
<feature type="repeat" description="RCC1" evidence="1">
    <location>
        <begin position="169"/>
        <end position="227"/>
    </location>
</feature>
<dbReference type="GeneID" id="19309403"/>
<feature type="region of interest" description="Disordered" evidence="2">
    <location>
        <begin position="502"/>
        <end position="524"/>
    </location>
</feature>
<evidence type="ECO:0000313" key="4">
    <source>
        <dbReference type="Proteomes" id="UP000030669"/>
    </source>
</evidence>
<proteinExistence type="predicted"/>
<dbReference type="SUPFAM" id="SSF50985">
    <property type="entry name" value="RCC1/BLIP-II"/>
    <property type="match status" value="1"/>
</dbReference>
<feature type="region of interest" description="Disordered" evidence="2">
    <location>
        <begin position="99"/>
        <end position="134"/>
    </location>
</feature>
<dbReference type="InterPro" id="IPR028641">
    <property type="entry name" value="RCC2"/>
</dbReference>
<reference evidence="3 4" key="1">
    <citation type="journal article" date="2012" name="Science">
        <title>The Paleozoic origin of enzymatic lignin decomposition reconstructed from 31 fungal genomes.</title>
        <authorList>
            <person name="Floudas D."/>
            <person name="Binder M."/>
            <person name="Riley R."/>
            <person name="Barry K."/>
            <person name="Blanchette R.A."/>
            <person name="Henrissat B."/>
            <person name="Martinez A.T."/>
            <person name="Otillar R."/>
            <person name="Spatafora J.W."/>
            <person name="Yadav J.S."/>
            <person name="Aerts A."/>
            <person name="Benoit I."/>
            <person name="Boyd A."/>
            <person name="Carlson A."/>
            <person name="Copeland A."/>
            <person name="Coutinho P.M."/>
            <person name="de Vries R.P."/>
            <person name="Ferreira P."/>
            <person name="Findley K."/>
            <person name="Foster B."/>
            <person name="Gaskell J."/>
            <person name="Glotzer D."/>
            <person name="Gorecki P."/>
            <person name="Heitman J."/>
            <person name="Hesse C."/>
            <person name="Hori C."/>
            <person name="Igarashi K."/>
            <person name="Jurgens J.A."/>
            <person name="Kallen N."/>
            <person name="Kersten P."/>
            <person name="Kohler A."/>
            <person name="Kuees U."/>
            <person name="Kumar T.K.A."/>
            <person name="Kuo A."/>
            <person name="LaButti K."/>
            <person name="Larrondo L.F."/>
            <person name="Lindquist E."/>
            <person name="Ling A."/>
            <person name="Lombard V."/>
            <person name="Lucas S."/>
            <person name="Lundell T."/>
            <person name="Martin R."/>
            <person name="McLaughlin D.J."/>
            <person name="Morgenstern I."/>
            <person name="Morin E."/>
            <person name="Murat C."/>
            <person name="Nagy L.G."/>
            <person name="Nolan M."/>
            <person name="Ohm R.A."/>
            <person name="Patyshakuliyeva A."/>
            <person name="Rokas A."/>
            <person name="Ruiz-Duenas F.J."/>
            <person name="Sabat G."/>
            <person name="Salamov A."/>
            <person name="Samejima M."/>
            <person name="Schmutz J."/>
            <person name="Slot J.C."/>
            <person name="St John F."/>
            <person name="Stenlid J."/>
            <person name="Sun H."/>
            <person name="Sun S."/>
            <person name="Syed K."/>
            <person name="Tsang A."/>
            <person name="Wiebenga A."/>
            <person name="Young D."/>
            <person name="Pisabarro A."/>
            <person name="Eastwood D.C."/>
            <person name="Martin F."/>
            <person name="Cullen D."/>
            <person name="Grigoriev I.V."/>
            <person name="Hibbett D.S."/>
        </authorList>
    </citation>
    <scope>NUCLEOTIDE SEQUENCE [LARGE SCALE GENOMIC DNA]</scope>
    <source>
        <strain evidence="3 4">ATCC 11539</strain>
    </source>
</reference>
<dbReference type="AlphaFoldDB" id="S7QBQ5"/>
<dbReference type="InterPro" id="IPR009091">
    <property type="entry name" value="RCC1/BLIP-II"/>
</dbReference>
<organism evidence="3 4">
    <name type="scientific">Gloeophyllum trabeum (strain ATCC 11539 / FP-39264 / Madison 617)</name>
    <name type="common">Brown rot fungus</name>
    <dbReference type="NCBI Taxonomy" id="670483"/>
    <lineage>
        <taxon>Eukaryota</taxon>
        <taxon>Fungi</taxon>
        <taxon>Dikarya</taxon>
        <taxon>Basidiomycota</taxon>
        <taxon>Agaricomycotina</taxon>
        <taxon>Agaricomycetes</taxon>
        <taxon>Gloeophyllales</taxon>
        <taxon>Gloeophyllaceae</taxon>
        <taxon>Gloeophyllum</taxon>
    </lineage>
</organism>
<protein>
    <recommendedName>
        <fullName evidence="5">RCC1/BLIP-II protein</fullName>
    </recommendedName>
</protein>
<evidence type="ECO:0000256" key="2">
    <source>
        <dbReference type="SAM" id="MobiDB-lite"/>
    </source>
</evidence>
<gene>
    <name evidence="3" type="ORF">GLOTRDRAFT_92642</name>
</gene>
<keyword evidence="4" id="KW-1185">Reference proteome</keyword>
<dbReference type="KEGG" id="gtr:GLOTRDRAFT_92642"/>
<dbReference type="PANTHER" id="PTHR46207:SF1">
    <property type="entry name" value="PROTEIN RCC2"/>
    <property type="match status" value="1"/>
</dbReference>
<dbReference type="EMBL" id="KB469300">
    <property type="protein sequence ID" value="EPQ56793.1"/>
    <property type="molecule type" value="Genomic_DNA"/>
</dbReference>
<dbReference type="OrthoDB" id="5370059at2759"/>
<evidence type="ECO:0000256" key="1">
    <source>
        <dbReference type="PROSITE-ProRule" id="PRU00235"/>
    </source>
</evidence>
<evidence type="ECO:0000313" key="3">
    <source>
        <dbReference type="EMBL" id="EPQ56793.1"/>
    </source>
</evidence>
<dbReference type="InterPro" id="IPR000408">
    <property type="entry name" value="Reg_chr_condens"/>
</dbReference>
<dbReference type="PANTHER" id="PTHR46207">
    <property type="entry name" value="PROTEIN RCC2"/>
    <property type="match status" value="1"/>
</dbReference>
<name>S7QBQ5_GLOTA</name>
<sequence length="556" mass="60714">MDSAFLDITLLQFTCRYVVLYSRMSDKCRRFSIAAIRGPVLSRSPAGSYALVGLIHRVTVKPNTAATNSDEITRMSAAREGTPTFVAARLPHLEHERLNPSRRRGDNTTMGTRPKLGRKERGGAGGKIENPEHPDLLEPHILRSLSNVKAVSVHTSCAGCHCIVLDIDGAAWTFGRNERAAQGLTGVDYVWENEPRHLKPSELGAPGGTRFVSAACGRNHSLLVGSGGQLWTAGWNNLGQSSVYSFGSGEKGQLGNGRTGEHIVTGNKTAYDVEYEPIPVKGLEDKKIVQIALVYAWGFNGYCRLGLGHQKDVLVPTVVPQFTGPKEITMGWKIAAGPTNSVVIDRQRMYYMAGKWKTTGDGSVGQPYSSFRFIQDIMGCKVTHASCGGVTHWALAPDEDGSVMTIAWGQNAVNGELGLGPEEPKSATKPTRHQPLIGVDVFDVAAGQNTTFVLAKPNAKFSDLPRHPAEVDAPEFCLVCGKDNGDDDSPLACDKLRLLRARRMRRRPRSGEPKLRPQQMRTTKTLRDRLQARNARHLRNPKLLVSTGLSSSFRVC</sequence>
<feature type="repeat" description="RCC1" evidence="1">
    <location>
        <begin position="292"/>
        <end position="347"/>
    </location>
</feature>
<dbReference type="GO" id="GO:0031267">
    <property type="term" value="F:small GTPase binding"/>
    <property type="evidence" value="ECO:0007669"/>
    <property type="project" value="TreeGrafter"/>
</dbReference>
<dbReference type="Pfam" id="PF00415">
    <property type="entry name" value="RCC1"/>
    <property type="match status" value="4"/>
</dbReference>
<dbReference type="GO" id="GO:0016020">
    <property type="term" value="C:membrane"/>
    <property type="evidence" value="ECO:0007669"/>
    <property type="project" value="TreeGrafter"/>
</dbReference>
<feature type="repeat" description="RCC1" evidence="1">
    <location>
        <begin position="241"/>
        <end position="292"/>
    </location>
</feature>
<feature type="repeat" description="RCC1" evidence="1">
    <location>
        <begin position="403"/>
        <end position="457"/>
    </location>
</feature>
<dbReference type="Proteomes" id="UP000030669">
    <property type="component" value="Unassembled WGS sequence"/>
</dbReference>
<dbReference type="HOGENOM" id="CLU_490052_0_0_1"/>
<dbReference type="STRING" id="670483.S7QBQ5"/>